<protein>
    <submittedName>
        <fullName evidence="1">Uncharacterized protein</fullName>
    </submittedName>
</protein>
<name>A0ABV6F4D0_9MICC</name>
<sequence>MNSAVTINQAIDTVLNNQAVGVYAQTPDGKKAMQETIRDLNRAVTAHADRQAADAVAFHADLNGKLGELQAKTARIAELNAEFDGSAVMDEAKLDEFFGLEASVEYLAKQVFQMEGRIANILTDLEDPVGSLSRLEGKYSRIKRQYLVRFPVL</sequence>
<dbReference type="RefSeq" id="WP_378040902.1">
    <property type="nucleotide sequence ID" value="NZ_JBHLWH010000021.1"/>
</dbReference>
<dbReference type="Proteomes" id="UP001589766">
    <property type="component" value="Unassembled WGS sequence"/>
</dbReference>
<keyword evidence="2" id="KW-1185">Reference proteome</keyword>
<evidence type="ECO:0000313" key="1">
    <source>
        <dbReference type="EMBL" id="MFC0248271.1"/>
    </source>
</evidence>
<evidence type="ECO:0000313" key="2">
    <source>
        <dbReference type="Proteomes" id="UP001589766"/>
    </source>
</evidence>
<proteinExistence type="predicted"/>
<comment type="caution">
    <text evidence="1">The sequence shown here is derived from an EMBL/GenBank/DDBJ whole genome shotgun (WGS) entry which is preliminary data.</text>
</comment>
<dbReference type="EMBL" id="JBHLWH010000021">
    <property type="protein sequence ID" value="MFC0248271.1"/>
    <property type="molecule type" value="Genomic_DNA"/>
</dbReference>
<accession>A0ABV6F4D0</accession>
<reference evidence="1 2" key="1">
    <citation type="submission" date="2024-09" db="EMBL/GenBank/DDBJ databases">
        <authorList>
            <person name="Sun Q."/>
            <person name="Mori K."/>
        </authorList>
    </citation>
    <scope>NUCLEOTIDE SEQUENCE [LARGE SCALE GENOMIC DNA]</scope>
    <source>
        <strain evidence="1 2">CCM 7609</strain>
    </source>
</reference>
<organism evidence="1 2">
    <name type="scientific">Citricoccus parietis</name>
    <dbReference type="NCBI Taxonomy" id="592307"/>
    <lineage>
        <taxon>Bacteria</taxon>
        <taxon>Bacillati</taxon>
        <taxon>Actinomycetota</taxon>
        <taxon>Actinomycetes</taxon>
        <taxon>Micrococcales</taxon>
        <taxon>Micrococcaceae</taxon>
        <taxon>Citricoccus</taxon>
    </lineage>
</organism>
<gene>
    <name evidence="1" type="ORF">ACFFIO_07130</name>
</gene>